<dbReference type="OrthoDB" id="8249012at2759"/>
<dbReference type="STRING" id="139825.A0A401GF30"/>
<organism evidence="2 3">
    <name type="scientific">Sparassis crispa</name>
    <dbReference type="NCBI Taxonomy" id="139825"/>
    <lineage>
        <taxon>Eukaryota</taxon>
        <taxon>Fungi</taxon>
        <taxon>Dikarya</taxon>
        <taxon>Basidiomycota</taxon>
        <taxon>Agaricomycotina</taxon>
        <taxon>Agaricomycetes</taxon>
        <taxon>Polyporales</taxon>
        <taxon>Sparassidaceae</taxon>
        <taxon>Sparassis</taxon>
    </lineage>
</organism>
<dbReference type="GeneID" id="38777721"/>
<feature type="compositionally biased region" description="Low complexity" evidence="1">
    <location>
        <begin position="14"/>
        <end position="27"/>
    </location>
</feature>
<name>A0A401GF30_9APHY</name>
<proteinExistence type="predicted"/>
<evidence type="ECO:0000313" key="3">
    <source>
        <dbReference type="Proteomes" id="UP000287166"/>
    </source>
</evidence>
<sequence length="512" mass="55746">MFLRCSRPPFRAKPPLHLPLARPRPYATTSAPVGPSTTSVSIDVPGTPRRAAKREGTIMDVFGTLSGEAVVLPMRFAALKREICANPEKMVYSWQGVLKELESTAEEIAARGADVIPQVLYGDVVRGLSTEQIKNVTKAGVIIVKGGVPEQATLSWKQSIREYARVNADGVKGGPPGNIVFYELYNSRPQIYARTHPAVIATQRALLALWHTSSPSTAVSLHTPVAYFDRLRIRPPGPSVFTLGPHIDGGGVERWEDPGFRACFGTILNSDAGADWRAHNPFDVTPRLHAKQDLYNAPNQCSVFRPWQGWTSLSHTGPGEGTLRVLPMLSLATAYIMLRPFFRLRSSATASSLKTADWELDLDGTAFPGSSPGKTQELNAETHPHLRLDRTMVSMPRIAPGDQVYWHCDLVHSVETDHNGLGDSSVLYIPAVPLTEHNATYLREQRLAFKGGLPPPDFPGGDGESRFFGCATTEDVEGVEGRRLLGLEPFEVPSGATAAEVKLIHAANSILA</sequence>
<dbReference type="Pfam" id="PF07350">
    <property type="entry name" value="Gig2-like"/>
    <property type="match status" value="1"/>
</dbReference>
<gene>
    <name evidence="2" type="ORF">SCP_0305240</name>
</gene>
<dbReference type="InParanoid" id="A0A401GF30"/>
<accession>A0A401GF30</accession>
<dbReference type="PANTHER" id="PTHR30613">
    <property type="entry name" value="UNCHARACTERIZED PROTEIN YBIU-RELATED"/>
    <property type="match status" value="1"/>
</dbReference>
<dbReference type="InterPro" id="IPR027443">
    <property type="entry name" value="IPNS-like_sf"/>
</dbReference>
<dbReference type="AlphaFoldDB" id="A0A401GF30"/>
<dbReference type="EMBL" id="BFAD01000003">
    <property type="protein sequence ID" value="GBE80804.1"/>
    <property type="molecule type" value="Genomic_DNA"/>
</dbReference>
<evidence type="ECO:0008006" key="4">
    <source>
        <dbReference type="Google" id="ProtNLM"/>
    </source>
</evidence>
<dbReference type="Gene3D" id="2.60.120.330">
    <property type="entry name" value="B-lactam Antibiotic, Isopenicillin N Synthase, Chain"/>
    <property type="match status" value="1"/>
</dbReference>
<dbReference type="PANTHER" id="PTHR30613:SF1">
    <property type="entry name" value="DUF1479 DOMAIN PROTEIN (AFU_ORTHOLOGUE AFUA_5G09280)"/>
    <property type="match status" value="1"/>
</dbReference>
<dbReference type="InterPro" id="IPR010856">
    <property type="entry name" value="Gig2-like"/>
</dbReference>
<evidence type="ECO:0000256" key="1">
    <source>
        <dbReference type="SAM" id="MobiDB-lite"/>
    </source>
</evidence>
<feature type="region of interest" description="Disordered" evidence="1">
    <location>
        <begin position="14"/>
        <end position="49"/>
    </location>
</feature>
<keyword evidence="3" id="KW-1185">Reference proteome</keyword>
<dbReference type="RefSeq" id="XP_027611717.1">
    <property type="nucleotide sequence ID" value="XM_027755916.1"/>
</dbReference>
<feature type="compositionally biased region" description="Polar residues" evidence="1">
    <location>
        <begin position="28"/>
        <end position="41"/>
    </location>
</feature>
<dbReference type="Proteomes" id="UP000287166">
    <property type="component" value="Unassembled WGS sequence"/>
</dbReference>
<evidence type="ECO:0000313" key="2">
    <source>
        <dbReference type="EMBL" id="GBE80804.1"/>
    </source>
</evidence>
<reference evidence="2 3" key="1">
    <citation type="journal article" date="2018" name="Sci. Rep.">
        <title>Genome sequence of the cauliflower mushroom Sparassis crispa (Hanabiratake) and its association with beneficial usage.</title>
        <authorList>
            <person name="Kiyama R."/>
            <person name="Furutani Y."/>
            <person name="Kawaguchi K."/>
            <person name="Nakanishi T."/>
        </authorList>
    </citation>
    <scope>NUCLEOTIDE SEQUENCE [LARGE SCALE GENOMIC DNA]</scope>
</reference>
<comment type="caution">
    <text evidence="2">The sequence shown here is derived from an EMBL/GenBank/DDBJ whole genome shotgun (WGS) entry which is preliminary data.</text>
</comment>
<dbReference type="SUPFAM" id="SSF51197">
    <property type="entry name" value="Clavaminate synthase-like"/>
    <property type="match status" value="1"/>
</dbReference>
<protein>
    <recommendedName>
        <fullName evidence="4">DUF1479-domain-containing protein</fullName>
    </recommendedName>
</protein>